<keyword evidence="2" id="KW-0813">Transport</keyword>
<keyword evidence="3 4" id="KW-0732">Signal</keyword>
<dbReference type="GO" id="GO:1904680">
    <property type="term" value="F:peptide transmembrane transporter activity"/>
    <property type="evidence" value="ECO:0007669"/>
    <property type="project" value="TreeGrafter"/>
</dbReference>
<evidence type="ECO:0000313" key="6">
    <source>
        <dbReference type="EMBL" id="SMP44426.1"/>
    </source>
</evidence>
<organism evidence="6 7">
    <name type="scientific">Anoxynatronum buryatiense</name>
    <dbReference type="NCBI Taxonomy" id="489973"/>
    <lineage>
        <taxon>Bacteria</taxon>
        <taxon>Bacillati</taxon>
        <taxon>Bacillota</taxon>
        <taxon>Clostridia</taxon>
        <taxon>Eubacteriales</taxon>
        <taxon>Clostridiaceae</taxon>
        <taxon>Anoxynatronum</taxon>
    </lineage>
</organism>
<dbReference type="SUPFAM" id="SSF53850">
    <property type="entry name" value="Periplasmic binding protein-like II"/>
    <property type="match status" value="2"/>
</dbReference>
<feature type="chain" id="PRO_5041405294" evidence="4">
    <location>
        <begin position="33"/>
        <end position="561"/>
    </location>
</feature>
<evidence type="ECO:0000256" key="4">
    <source>
        <dbReference type="SAM" id="SignalP"/>
    </source>
</evidence>
<dbReference type="PROSITE" id="PS51257">
    <property type="entry name" value="PROKAR_LIPOPROTEIN"/>
    <property type="match status" value="1"/>
</dbReference>
<dbReference type="Gene3D" id="3.10.105.10">
    <property type="entry name" value="Dipeptide-binding Protein, Domain 3"/>
    <property type="match status" value="2"/>
</dbReference>
<name>A0AA45WU15_9CLOT</name>
<protein>
    <submittedName>
        <fullName evidence="6">Peptide/nickel transport system substrate-binding protein</fullName>
    </submittedName>
</protein>
<accession>A0AA45WU15</accession>
<evidence type="ECO:0000259" key="5">
    <source>
        <dbReference type="Pfam" id="PF00496"/>
    </source>
</evidence>
<dbReference type="Pfam" id="PF00496">
    <property type="entry name" value="SBP_bac_5"/>
    <property type="match status" value="1"/>
</dbReference>
<dbReference type="EMBL" id="FXUF01000002">
    <property type="protein sequence ID" value="SMP44426.1"/>
    <property type="molecule type" value="Genomic_DNA"/>
</dbReference>
<dbReference type="AlphaFoldDB" id="A0AA45WU15"/>
<dbReference type="Proteomes" id="UP001158066">
    <property type="component" value="Unassembled WGS sequence"/>
</dbReference>
<dbReference type="PANTHER" id="PTHR30290:SF9">
    <property type="entry name" value="OLIGOPEPTIDE-BINDING PROTEIN APPA"/>
    <property type="match status" value="1"/>
</dbReference>
<feature type="signal peptide" evidence="4">
    <location>
        <begin position="1"/>
        <end position="32"/>
    </location>
</feature>
<comment type="caution">
    <text evidence="6">The sequence shown here is derived from an EMBL/GenBank/DDBJ whole genome shotgun (WGS) entry which is preliminary data.</text>
</comment>
<gene>
    <name evidence="6" type="ORF">SAMN06296020_102182</name>
</gene>
<evidence type="ECO:0000256" key="1">
    <source>
        <dbReference type="ARBA" id="ARBA00005695"/>
    </source>
</evidence>
<dbReference type="GO" id="GO:0015833">
    <property type="term" value="P:peptide transport"/>
    <property type="evidence" value="ECO:0007669"/>
    <property type="project" value="TreeGrafter"/>
</dbReference>
<keyword evidence="7" id="KW-1185">Reference proteome</keyword>
<dbReference type="InterPro" id="IPR000914">
    <property type="entry name" value="SBP_5_dom"/>
</dbReference>
<reference evidence="6" key="1">
    <citation type="submission" date="2017-05" db="EMBL/GenBank/DDBJ databases">
        <authorList>
            <person name="Varghese N."/>
            <person name="Submissions S."/>
        </authorList>
    </citation>
    <scope>NUCLEOTIDE SEQUENCE</scope>
    <source>
        <strain evidence="6">Su22</strain>
    </source>
</reference>
<comment type="similarity">
    <text evidence="1">Belongs to the bacterial solute-binding protein 5 family.</text>
</comment>
<dbReference type="InterPro" id="IPR039424">
    <property type="entry name" value="SBP_5"/>
</dbReference>
<dbReference type="Gene3D" id="3.40.190.10">
    <property type="entry name" value="Periplasmic binding protein-like II"/>
    <property type="match status" value="1"/>
</dbReference>
<evidence type="ECO:0000256" key="3">
    <source>
        <dbReference type="ARBA" id="ARBA00022729"/>
    </source>
</evidence>
<dbReference type="PANTHER" id="PTHR30290">
    <property type="entry name" value="PERIPLASMIC BINDING COMPONENT OF ABC TRANSPORTER"/>
    <property type="match status" value="1"/>
</dbReference>
<proteinExistence type="inferred from homology"/>
<feature type="domain" description="Solute-binding protein family 5" evidence="5">
    <location>
        <begin position="266"/>
        <end position="555"/>
    </location>
</feature>
<dbReference type="RefSeq" id="WP_283408092.1">
    <property type="nucleotide sequence ID" value="NZ_FXUF01000002.1"/>
</dbReference>
<evidence type="ECO:0000313" key="7">
    <source>
        <dbReference type="Proteomes" id="UP001158066"/>
    </source>
</evidence>
<evidence type="ECO:0000256" key="2">
    <source>
        <dbReference type="ARBA" id="ARBA00022448"/>
    </source>
</evidence>
<sequence>MNLMKKRMWISLLVVGVLLLTACGGGGASAPAAPTESDIPDEEMGEIVPSITLLSSLPEANMVNYEMAEEIAEELRLLGVDAVAQPMDFAVLLDVLYGEDSDFDAYTIGWSGRVERLDPDMFIHSINHSDNAEPGGNNTNRYRNPAFDALADAQRQEMDIDARREIVFEAQEILGQDVPQVTLYSRANMQTYNKELFADVINIPGEGLFNEWTPFSIRPLTDKTVLTVASNVNIDDINPLSSKSVYGWRNLRLIYDKLVRLSPEIEPVPWAAVGWDVVADDVIDVELRQGMTFHDGEPVTVEDVKFSYELFINENVEYFASFLTPIDTIEIMDENTVRFNLKYAYAPFITNTLAQIPILPMHIWEDIENPVQYPNMEAIGSGPFKMERFQTGEELVVSRFDDYFEQPIIDGYIFQIFASPEGVLTALELGTVDIVSYDLVPAHTEQISNNEGGKYDHLELTEAQDIGFFYLGMNLDRAPFNNKAFRIAVAHVTDYDLALDVHLNGYGARGGGGLVIVEANEFWHNPDALIYDTYDPERAREILAEAGFTWDSEGRLRMPVE</sequence>
<dbReference type="CDD" id="cd00995">
    <property type="entry name" value="PBP2_NikA_DppA_OppA_like"/>
    <property type="match status" value="1"/>
</dbReference>